<keyword evidence="1" id="KW-0812">Transmembrane</keyword>
<evidence type="ECO:0000256" key="1">
    <source>
        <dbReference type="SAM" id="Phobius"/>
    </source>
</evidence>
<feature type="chain" id="PRO_5040969217" evidence="2">
    <location>
        <begin position="19"/>
        <end position="140"/>
    </location>
</feature>
<keyword evidence="1" id="KW-1133">Transmembrane helix</keyword>
<dbReference type="AlphaFoldDB" id="A0A9W3A8B9"/>
<name>A0A9W3A8B9_BIOGL</name>
<keyword evidence="1" id="KW-0472">Membrane</keyword>
<organism evidence="3 4">
    <name type="scientific">Biomphalaria glabrata</name>
    <name type="common">Bloodfluke planorb</name>
    <name type="synonym">Freshwater snail</name>
    <dbReference type="NCBI Taxonomy" id="6526"/>
    <lineage>
        <taxon>Eukaryota</taxon>
        <taxon>Metazoa</taxon>
        <taxon>Spiralia</taxon>
        <taxon>Lophotrochozoa</taxon>
        <taxon>Mollusca</taxon>
        <taxon>Gastropoda</taxon>
        <taxon>Heterobranchia</taxon>
        <taxon>Euthyneura</taxon>
        <taxon>Panpulmonata</taxon>
        <taxon>Hygrophila</taxon>
        <taxon>Lymnaeoidea</taxon>
        <taxon>Planorbidae</taxon>
        <taxon>Biomphalaria</taxon>
    </lineage>
</organism>
<feature type="signal peptide" evidence="2">
    <location>
        <begin position="1"/>
        <end position="18"/>
    </location>
</feature>
<protein>
    <submittedName>
        <fullName evidence="4">Uncharacterized protein LOC129925998</fullName>
    </submittedName>
</protein>
<evidence type="ECO:0000256" key="2">
    <source>
        <dbReference type="SAM" id="SignalP"/>
    </source>
</evidence>
<dbReference type="OrthoDB" id="10348848at2759"/>
<proteinExistence type="predicted"/>
<keyword evidence="3" id="KW-1185">Reference proteome</keyword>
<evidence type="ECO:0000313" key="3">
    <source>
        <dbReference type="Proteomes" id="UP001165740"/>
    </source>
</evidence>
<feature type="transmembrane region" description="Helical" evidence="1">
    <location>
        <begin position="120"/>
        <end position="139"/>
    </location>
</feature>
<dbReference type="GeneID" id="129925998"/>
<sequence length="140" mass="15465">MMLQFTVLILLLTGYVHCYCTDYIFSLSCGNSFVSDLKGGATLCSALSTYIDCFLSDCDLDATMKDSIYNGVLKIYAQNGYTCNTKWNDLDSQYQGTSLLGSFSGTAVKNRAISERSQTFLATAFVSLGALTFILQQFYF</sequence>
<keyword evidence="2" id="KW-0732">Signal</keyword>
<accession>A0A9W3A8B9</accession>
<dbReference type="Proteomes" id="UP001165740">
    <property type="component" value="Chromosome 4"/>
</dbReference>
<gene>
    <name evidence="4" type="primary">LOC129925998</name>
</gene>
<dbReference type="RefSeq" id="XP_055883592.1">
    <property type="nucleotide sequence ID" value="XM_056027617.1"/>
</dbReference>
<reference evidence="4" key="1">
    <citation type="submission" date="2025-08" db="UniProtKB">
        <authorList>
            <consortium name="RefSeq"/>
        </authorList>
    </citation>
    <scope>IDENTIFICATION</scope>
</reference>
<evidence type="ECO:0000313" key="4">
    <source>
        <dbReference type="RefSeq" id="XP_055883592.1"/>
    </source>
</evidence>